<keyword evidence="3" id="KW-0547">Nucleotide-binding</keyword>
<reference evidence="3" key="1">
    <citation type="submission" date="2023-06" db="EMBL/GenBank/DDBJ databases">
        <title>Survivors Of The Sea: Transcriptome response of Skeletonema marinoi to long-term dormancy.</title>
        <authorList>
            <person name="Pinder M.I.M."/>
            <person name="Kourtchenko O."/>
            <person name="Robertson E.K."/>
            <person name="Larsson T."/>
            <person name="Maumus F."/>
            <person name="Osuna-Cruz C.M."/>
            <person name="Vancaester E."/>
            <person name="Stenow R."/>
            <person name="Vandepoele K."/>
            <person name="Ploug H."/>
            <person name="Bruchert V."/>
            <person name="Godhe A."/>
            <person name="Topel M."/>
        </authorList>
    </citation>
    <scope>NUCLEOTIDE SEQUENCE</scope>
    <source>
        <strain evidence="3">R05AC</strain>
    </source>
</reference>
<dbReference type="InterPro" id="IPR005114">
    <property type="entry name" value="Helicase_assoc"/>
</dbReference>
<dbReference type="AlphaFoldDB" id="A0AAD8YIK1"/>
<organism evidence="3 4">
    <name type="scientific">Skeletonema marinoi</name>
    <dbReference type="NCBI Taxonomy" id="267567"/>
    <lineage>
        <taxon>Eukaryota</taxon>
        <taxon>Sar</taxon>
        <taxon>Stramenopiles</taxon>
        <taxon>Ochrophyta</taxon>
        <taxon>Bacillariophyta</taxon>
        <taxon>Coscinodiscophyceae</taxon>
        <taxon>Thalassiosirophycidae</taxon>
        <taxon>Thalassiosirales</taxon>
        <taxon>Skeletonemataceae</taxon>
        <taxon>Skeletonema</taxon>
        <taxon>Skeletonema marinoi-dohrnii complex</taxon>
    </lineage>
</organism>
<dbReference type="PANTHER" id="PTHR33418:SF1">
    <property type="entry name" value="HELICASE-ASSOCIATED DOMAIN-CONTAINING PROTEIN"/>
    <property type="match status" value="1"/>
</dbReference>
<feature type="compositionally biased region" description="Low complexity" evidence="1">
    <location>
        <begin position="270"/>
        <end position="295"/>
    </location>
</feature>
<feature type="compositionally biased region" description="Basic and acidic residues" evidence="1">
    <location>
        <begin position="381"/>
        <end position="391"/>
    </location>
</feature>
<feature type="region of interest" description="Disordered" evidence="1">
    <location>
        <begin position="235"/>
        <end position="395"/>
    </location>
</feature>
<keyword evidence="3" id="KW-0347">Helicase</keyword>
<evidence type="ECO:0000256" key="1">
    <source>
        <dbReference type="SAM" id="MobiDB-lite"/>
    </source>
</evidence>
<feature type="domain" description="Helicase-associated" evidence="2">
    <location>
        <begin position="600"/>
        <end position="667"/>
    </location>
</feature>
<feature type="domain" description="Helicase-associated" evidence="2">
    <location>
        <begin position="421"/>
        <end position="490"/>
    </location>
</feature>
<dbReference type="Gene3D" id="6.10.140.530">
    <property type="match status" value="5"/>
</dbReference>
<dbReference type="PANTHER" id="PTHR33418">
    <property type="entry name" value="HELICASE-ASSOCIATED"/>
    <property type="match status" value="1"/>
</dbReference>
<name>A0AAD8YIK1_9STRA</name>
<feature type="compositionally biased region" description="Basic residues" evidence="1">
    <location>
        <begin position="240"/>
        <end position="269"/>
    </location>
</feature>
<feature type="domain" description="Helicase-associated" evidence="2">
    <location>
        <begin position="778"/>
        <end position="840"/>
    </location>
</feature>
<dbReference type="GO" id="GO:0004386">
    <property type="term" value="F:helicase activity"/>
    <property type="evidence" value="ECO:0007669"/>
    <property type="project" value="UniProtKB-KW"/>
</dbReference>
<keyword evidence="4" id="KW-1185">Reference proteome</keyword>
<evidence type="ECO:0000259" key="2">
    <source>
        <dbReference type="Pfam" id="PF03457"/>
    </source>
</evidence>
<accession>A0AAD8YIK1</accession>
<dbReference type="EMBL" id="JATAAI010000004">
    <property type="protein sequence ID" value="KAK1746194.1"/>
    <property type="molecule type" value="Genomic_DNA"/>
</dbReference>
<evidence type="ECO:0000313" key="3">
    <source>
        <dbReference type="EMBL" id="KAK1746194.1"/>
    </source>
</evidence>
<feature type="region of interest" description="Disordered" evidence="1">
    <location>
        <begin position="1"/>
        <end position="149"/>
    </location>
</feature>
<keyword evidence="3" id="KW-0067">ATP-binding</keyword>
<feature type="domain" description="Helicase-associated" evidence="2">
    <location>
        <begin position="509"/>
        <end position="576"/>
    </location>
</feature>
<feature type="compositionally biased region" description="Acidic residues" evidence="1">
    <location>
        <begin position="133"/>
        <end position="143"/>
    </location>
</feature>
<keyword evidence="3" id="KW-0378">Hydrolase</keyword>
<feature type="region of interest" description="Disordered" evidence="1">
    <location>
        <begin position="168"/>
        <end position="214"/>
    </location>
</feature>
<protein>
    <submittedName>
        <fullName evidence="3">Helicase-associated domain-containing protein</fullName>
    </submittedName>
</protein>
<sequence>MAKSKKKTAPPAPPLPPWQRLHKPVAPLKTAEEIAAEKAAAADAAKDEVPPAAAAAGVPTDLPSDEPNQTKHSGDATNSNDIVVPPLPPLKSNDSDKDSISGEINDISTIPPSSKNKKKGGPPGSKKSHGDTIDSEEEDSDDEPIFKDFKAVKCPRTSVSAEAYAKRLREGEKGAASAGATNEDEMPPLPPLRRGTRDRGGKGVSLNNEASADDIDALAISVAESSESFDIAAAVAKMPSTKKKKKAAKSKASPKKKGGSTAKAPKKTAAKSAAKKPAVVPAVSTTTPTKRSSTRLNALENGPDEEETPSAASSPQRASRRQRTQVVPFTVTDAPASSPVHGEYISDEQQIASPAKKSGTESKKRKSVEPAAGAKAKKVGKKEAAPKKPDVALEDDPMEDDEAYLPTISSPRAQHVTAKMEATWNERMTMLKDHKTKYGTTDLTVAERSEVNQLLRSFVFEQRKQHKKYMSGKHSSLTAERIKELSDMGFEFDPMTSGTHKANNMRRFQEQWNGMYDELVQFKNEHGHTLVPLGKKAKEELKKLGNWVRGQRKSMNKVGREKFDSHRLAKLEAIGFDWNPLASGTYTAKKRLDLFPRVNTKWMEWYNKLKGFKEKHGHIIVGPTTKNYPGLYNWIHGQRKEYVKYQKQEPNANMYEEWIKLLNDLGFDWAPMSKGGNFSDMLKKRPSSFFEGKWDSHYKDLCKFHEENGHCYVFRNGDNTTLAGWVHCQRKQKKLLDDGKHSQLNQQRIELLNKIGFDWRPSESGGIERLRSPERNLEWDQLFEKLKEYKEQTGHCSPKKKVPKIGNWVSGQRRLWARNQKGETTTLTEERVAKLQSIGFEFTSANDESASAEDDFSVYSDADC</sequence>
<feature type="domain" description="Helicase-associated" evidence="2">
    <location>
        <begin position="692"/>
        <end position="757"/>
    </location>
</feature>
<dbReference type="Proteomes" id="UP001224775">
    <property type="component" value="Unassembled WGS sequence"/>
</dbReference>
<gene>
    <name evidence="3" type="ORF">QTG54_002801</name>
</gene>
<evidence type="ECO:0000313" key="4">
    <source>
        <dbReference type="Proteomes" id="UP001224775"/>
    </source>
</evidence>
<proteinExistence type="predicted"/>
<comment type="caution">
    <text evidence="3">The sequence shown here is derived from an EMBL/GenBank/DDBJ whole genome shotgun (WGS) entry which is preliminary data.</text>
</comment>
<dbReference type="Pfam" id="PF03457">
    <property type="entry name" value="HA"/>
    <property type="match status" value="5"/>
</dbReference>